<name>A0A7T8K7E9_CALRO</name>
<organism evidence="4 5">
    <name type="scientific">Caligus rogercresseyi</name>
    <name type="common">Sea louse</name>
    <dbReference type="NCBI Taxonomy" id="217165"/>
    <lineage>
        <taxon>Eukaryota</taxon>
        <taxon>Metazoa</taxon>
        <taxon>Ecdysozoa</taxon>
        <taxon>Arthropoda</taxon>
        <taxon>Crustacea</taxon>
        <taxon>Multicrustacea</taxon>
        <taxon>Hexanauplia</taxon>
        <taxon>Copepoda</taxon>
        <taxon>Siphonostomatoida</taxon>
        <taxon>Caligidae</taxon>
        <taxon>Caligus</taxon>
    </lineage>
</organism>
<proteinExistence type="inferred from homology"/>
<dbReference type="GO" id="GO:0006273">
    <property type="term" value="P:lagging strand elongation"/>
    <property type="evidence" value="ECO:0007669"/>
    <property type="project" value="TreeGrafter"/>
</dbReference>
<dbReference type="AlphaFoldDB" id="A0A7T8K7E9"/>
<dbReference type="SUPFAM" id="SSF50249">
    <property type="entry name" value="Nucleic acid-binding proteins"/>
    <property type="match status" value="1"/>
</dbReference>
<dbReference type="PROSITE" id="PS50160">
    <property type="entry name" value="DNA_LIGASE_A3"/>
    <property type="match status" value="1"/>
</dbReference>
<accession>A0A7T8K7E9</accession>
<dbReference type="PANTHER" id="PTHR45674">
    <property type="entry name" value="DNA LIGASE 1/3 FAMILY MEMBER"/>
    <property type="match status" value="1"/>
</dbReference>
<dbReference type="SUPFAM" id="SSF56091">
    <property type="entry name" value="DNA ligase/mRNA capping enzyme, catalytic domain"/>
    <property type="match status" value="1"/>
</dbReference>
<dbReference type="OrthoDB" id="206088at2759"/>
<feature type="domain" description="ATP-dependent DNA ligase family profile" evidence="3">
    <location>
        <begin position="1"/>
        <end position="85"/>
    </location>
</feature>
<dbReference type="InterPro" id="IPR016059">
    <property type="entry name" value="DNA_ligase_ATP-dep_CS"/>
</dbReference>
<dbReference type="Pfam" id="PF01068">
    <property type="entry name" value="DNA_ligase_A_M"/>
    <property type="match status" value="1"/>
</dbReference>
<dbReference type="GO" id="GO:0006310">
    <property type="term" value="P:DNA recombination"/>
    <property type="evidence" value="ECO:0007669"/>
    <property type="project" value="InterPro"/>
</dbReference>
<dbReference type="Proteomes" id="UP000595437">
    <property type="component" value="Chromosome 7"/>
</dbReference>
<sequence length="91" mass="10134">MKVIKKKSELGEMIQDVLKKGLEGLVLKDINSTYEPGKRHWLKVKKDYLNDGAMADTADLVVLGGWFGTGQKGGILSIFLMGCFDSKSKKW</sequence>
<dbReference type="GO" id="GO:0006302">
    <property type="term" value="P:double-strand break repair"/>
    <property type="evidence" value="ECO:0007669"/>
    <property type="project" value="TreeGrafter"/>
</dbReference>
<dbReference type="GO" id="GO:0005524">
    <property type="term" value="F:ATP binding"/>
    <property type="evidence" value="ECO:0007669"/>
    <property type="project" value="InterPro"/>
</dbReference>
<evidence type="ECO:0000259" key="3">
    <source>
        <dbReference type="PROSITE" id="PS50160"/>
    </source>
</evidence>
<keyword evidence="2 4" id="KW-0436">Ligase</keyword>
<dbReference type="InterPro" id="IPR050191">
    <property type="entry name" value="ATP-dep_DNA_ligase"/>
</dbReference>
<evidence type="ECO:0000313" key="4">
    <source>
        <dbReference type="EMBL" id="QQP49752.1"/>
    </source>
</evidence>
<evidence type="ECO:0000313" key="5">
    <source>
        <dbReference type="Proteomes" id="UP000595437"/>
    </source>
</evidence>
<reference evidence="5" key="1">
    <citation type="submission" date="2021-01" db="EMBL/GenBank/DDBJ databases">
        <title>Caligus Genome Assembly.</title>
        <authorList>
            <person name="Gallardo-Escarate C."/>
        </authorList>
    </citation>
    <scope>NUCLEOTIDE SEQUENCE [LARGE SCALE GENOMIC DNA]</scope>
</reference>
<dbReference type="PANTHER" id="PTHR45674:SF9">
    <property type="entry name" value="DNA LIGASE 3"/>
    <property type="match status" value="1"/>
</dbReference>
<dbReference type="GO" id="GO:0003910">
    <property type="term" value="F:DNA ligase (ATP) activity"/>
    <property type="evidence" value="ECO:0007669"/>
    <property type="project" value="InterPro"/>
</dbReference>
<evidence type="ECO:0000256" key="2">
    <source>
        <dbReference type="ARBA" id="ARBA00022598"/>
    </source>
</evidence>
<protein>
    <submittedName>
        <fullName evidence="4">DNA ligase</fullName>
    </submittedName>
</protein>
<dbReference type="Gene3D" id="3.30.1490.70">
    <property type="match status" value="1"/>
</dbReference>
<dbReference type="InterPro" id="IPR012310">
    <property type="entry name" value="DNA_ligase_ATP-dep_cent"/>
</dbReference>
<keyword evidence="5" id="KW-1185">Reference proteome</keyword>
<dbReference type="PROSITE" id="PS00333">
    <property type="entry name" value="DNA_LIGASE_A2"/>
    <property type="match status" value="1"/>
</dbReference>
<comment type="similarity">
    <text evidence="1">Belongs to the ATP-dependent DNA ligase family.</text>
</comment>
<gene>
    <name evidence="4" type="ORF">FKW44_010521</name>
</gene>
<dbReference type="InterPro" id="IPR012340">
    <property type="entry name" value="NA-bd_OB-fold"/>
</dbReference>
<dbReference type="GO" id="GO:0070421">
    <property type="term" value="C:DNA ligase III-XRCC1 complex"/>
    <property type="evidence" value="ECO:0007669"/>
    <property type="project" value="TreeGrafter"/>
</dbReference>
<dbReference type="EMBL" id="CP045896">
    <property type="protein sequence ID" value="QQP49752.1"/>
    <property type="molecule type" value="Genomic_DNA"/>
</dbReference>
<evidence type="ECO:0000256" key="1">
    <source>
        <dbReference type="ARBA" id="ARBA00007572"/>
    </source>
</evidence>
<dbReference type="Gene3D" id="2.40.50.140">
    <property type="entry name" value="Nucleic acid-binding proteins"/>
    <property type="match status" value="1"/>
</dbReference>